<dbReference type="GO" id="GO:0004049">
    <property type="term" value="F:anthranilate synthase activity"/>
    <property type="evidence" value="ECO:0007669"/>
    <property type="project" value="UniProtKB-EC"/>
</dbReference>
<gene>
    <name evidence="15" type="primary">trpE</name>
    <name evidence="19" type="ORF">A4R35_21660</name>
</gene>
<reference evidence="19 20" key="1">
    <citation type="submission" date="2016-08" db="EMBL/GenBank/DDBJ databases">
        <title>Analysis of Carbohydrate Active Enzymes in Thermogemmatispora T81 Reveals Carbohydrate Degradation Ability.</title>
        <authorList>
            <person name="Tomazini A."/>
            <person name="Lal S."/>
            <person name="Stott M."/>
            <person name="Henrissat B."/>
            <person name="Polikarpov I."/>
            <person name="Sparling R."/>
            <person name="Levin D.B."/>
        </authorList>
    </citation>
    <scope>NUCLEOTIDE SEQUENCE [LARGE SCALE GENOMIC DNA]</scope>
    <source>
        <strain evidence="19 20">T81</strain>
    </source>
</reference>
<protein>
    <recommendedName>
        <fullName evidence="6 15">Anthranilate synthase component 1</fullName>
        <ecNumber evidence="5 15">4.1.3.27</ecNumber>
    </recommendedName>
</protein>
<keyword evidence="9 15" id="KW-0822">Tryptophan biosynthesis</keyword>
<dbReference type="PRINTS" id="PR00095">
    <property type="entry name" value="ANTSNTHASEI"/>
</dbReference>
<accession>A0A328VR28</accession>
<evidence type="ECO:0000256" key="13">
    <source>
        <dbReference type="ARBA" id="ARBA00025634"/>
    </source>
</evidence>
<keyword evidence="7 15" id="KW-0028">Amino-acid biosynthesis</keyword>
<evidence type="ECO:0000256" key="7">
    <source>
        <dbReference type="ARBA" id="ARBA00022605"/>
    </source>
</evidence>
<evidence type="ECO:0000256" key="15">
    <source>
        <dbReference type="RuleBase" id="RU364045"/>
    </source>
</evidence>
<evidence type="ECO:0000256" key="2">
    <source>
        <dbReference type="ARBA" id="ARBA00004873"/>
    </source>
</evidence>
<keyword evidence="8 15" id="KW-0479">Metal-binding</keyword>
<keyword evidence="11 15" id="KW-0057">Aromatic amino acid biosynthesis</keyword>
<comment type="cofactor">
    <cofactor evidence="1 15">
        <name>Mg(2+)</name>
        <dbReference type="ChEBI" id="CHEBI:18420"/>
    </cofactor>
</comment>
<feature type="compositionally biased region" description="Basic and acidic residues" evidence="16">
    <location>
        <begin position="337"/>
        <end position="351"/>
    </location>
</feature>
<evidence type="ECO:0000256" key="14">
    <source>
        <dbReference type="ARBA" id="ARBA00047683"/>
    </source>
</evidence>
<dbReference type="SUPFAM" id="SSF56322">
    <property type="entry name" value="ADC synthase"/>
    <property type="match status" value="1"/>
</dbReference>
<evidence type="ECO:0000256" key="10">
    <source>
        <dbReference type="ARBA" id="ARBA00022842"/>
    </source>
</evidence>
<dbReference type="RefSeq" id="WP_112433198.1">
    <property type="nucleotide sequence ID" value="NZ_MCIF01000002.1"/>
</dbReference>
<dbReference type="EC" id="4.1.3.27" evidence="5 15"/>
<dbReference type="InterPro" id="IPR005801">
    <property type="entry name" value="ADC_synthase"/>
</dbReference>
<dbReference type="Pfam" id="PF04715">
    <property type="entry name" value="Anth_synt_I_N"/>
    <property type="match status" value="1"/>
</dbReference>
<comment type="pathway">
    <text evidence="2 15">Amino-acid biosynthesis; L-tryptophan biosynthesis; L-tryptophan from chorismate: step 1/5.</text>
</comment>
<comment type="catalytic activity">
    <reaction evidence="14 15">
        <text>chorismate + L-glutamine = anthranilate + pyruvate + L-glutamate + H(+)</text>
        <dbReference type="Rhea" id="RHEA:21732"/>
        <dbReference type="ChEBI" id="CHEBI:15361"/>
        <dbReference type="ChEBI" id="CHEBI:15378"/>
        <dbReference type="ChEBI" id="CHEBI:16567"/>
        <dbReference type="ChEBI" id="CHEBI:29748"/>
        <dbReference type="ChEBI" id="CHEBI:29985"/>
        <dbReference type="ChEBI" id="CHEBI:58359"/>
        <dbReference type="EC" id="4.1.3.27"/>
    </reaction>
</comment>
<dbReference type="Gene3D" id="3.60.120.10">
    <property type="entry name" value="Anthranilate synthase"/>
    <property type="match status" value="1"/>
</dbReference>
<evidence type="ECO:0000313" key="20">
    <source>
        <dbReference type="Proteomes" id="UP000248706"/>
    </source>
</evidence>
<dbReference type="UniPathway" id="UPA00035">
    <property type="reaction ID" value="UER00040"/>
</dbReference>
<dbReference type="NCBIfam" id="TIGR00564">
    <property type="entry name" value="trpE_most"/>
    <property type="match status" value="1"/>
</dbReference>
<dbReference type="OrthoDB" id="9803598at2"/>
<evidence type="ECO:0000256" key="3">
    <source>
        <dbReference type="ARBA" id="ARBA00009562"/>
    </source>
</evidence>
<dbReference type="GO" id="GO:0000162">
    <property type="term" value="P:L-tryptophan biosynthetic process"/>
    <property type="evidence" value="ECO:0007669"/>
    <property type="project" value="UniProtKB-UniPathway"/>
</dbReference>
<dbReference type="Pfam" id="PF00425">
    <property type="entry name" value="Chorismate_bind"/>
    <property type="match status" value="1"/>
</dbReference>
<dbReference type="EMBL" id="MCIF01000002">
    <property type="protein sequence ID" value="RAQ98163.1"/>
    <property type="molecule type" value="Genomic_DNA"/>
</dbReference>
<evidence type="ECO:0000256" key="9">
    <source>
        <dbReference type="ARBA" id="ARBA00022822"/>
    </source>
</evidence>
<organism evidence="19 20">
    <name type="scientific">Thermogemmatispora tikiterensis</name>
    <dbReference type="NCBI Taxonomy" id="1825093"/>
    <lineage>
        <taxon>Bacteria</taxon>
        <taxon>Bacillati</taxon>
        <taxon>Chloroflexota</taxon>
        <taxon>Ktedonobacteria</taxon>
        <taxon>Thermogemmatisporales</taxon>
        <taxon>Thermogemmatisporaceae</taxon>
        <taxon>Thermogemmatispora</taxon>
    </lineage>
</organism>
<dbReference type="InterPro" id="IPR005256">
    <property type="entry name" value="Anth_synth_I_PabB"/>
</dbReference>
<comment type="caution">
    <text evidence="19">The sequence shown here is derived from an EMBL/GenBank/DDBJ whole genome shotgun (WGS) entry which is preliminary data.</text>
</comment>
<keyword evidence="20" id="KW-1185">Reference proteome</keyword>
<sequence>MFSPSLDEVRSLRQELEAEGQTASGRIPLVPLYRDVLADTETPVSAYCKTARGPYTFLLESVEGGERIARYSFIGIDPYLVLIQDEHEATLRYLSYEDGTQRCHSLVRLPSYDPLHLIEQQLGRYRLLRPRQGGDDALPRFYGGAVGYLAYEVASRFERLPVPAADELGLPLAIFSFTETVLAFDHLKHRLRVITHLHLDAPDLEAEYRRCLQTIEGVVARLQEELRLPTEPEPVYTGTPTVTSSFTREEYEAMVRRAKEYIAAGDIFQVVPSQRLRRPVNAAPFTVYRALRTINPSPYMFYLDLEDFVVLGASPELLVRVDEGEVTIHPIAGTRPRGSDPESDRRLEEELRHDPKERAEHVMLVDLGRNDVGRVSLPGSVSVSQFMEIERYSHVMHLVSNVVGRLRPELTPFDALRAGFPAGTVTGAPKIRAMEIISELEGMRRGVYAGAVGYFSHSGNLDTAIALRTMVMKNGHAYIQAGGGVVADSDPAAEYQESMNKARALLRAVEMAEEMARAQRPRYAHT</sequence>
<comment type="subunit">
    <text evidence="4 15">Heterotetramer consisting of two non-identical subunits: a beta subunit (TrpG) and a large alpha subunit (TrpE).</text>
</comment>
<name>A0A328VR28_9CHLR</name>
<comment type="function">
    <text evidence="13 15">Part of a heterotetrameric complex that catalyzes the two-step biosynthesis of anthranilate, an intermediate in the biosynthesis of L-tryptophan. In the first step, the glutamine-binding beta subunit (TrpG) of anthranilate synthase (AS) provides the glutamine amidotransferase activity which generates ammonia as a substrate that, along with chorismate, is used in the second step, catalyzed by the large alpha subunit of AS (TrpE) to produce anthranilate. In the absence of TrpG, TrpE can synthesize anthranilate directly from chorismate and high concentrations of ammonia.</text>
</comment>
<evidence type="ECO:0000256" key="16">
    <source>
        <dbReference type="SAM" id="MobiDB-lite"/>
    </source>
</evidence>
<feature type="domain" description="Anthranilate synthase component I N-terminal" evidence="18">
    <location>
        <begin position="39"/>
        <end position="192"/>
    </location>
</feature>
<evidence type="ECO:0000256" key="12">
    <source>
        <dbReference type="ARBA" id="ARBA00023239"/>
    </source>
</evidence>
<dbReference type="AlphaFoldDB" id="A0A328VR28"/>
<feature type="domain" description="Chorismate-utilising enzyme C-terminal" evidence="17">
    <location>
        <begin position="248"/>
        <end position="501"/>
    </location>
</feature>
<evidence type="ECO:0000256" key="11">
    <source>
        <dbReference type="ARBA" id="ARBA00023141"/>
    </source>
</evidence>
<evidence type="ECO:0000256" key="5">
    <source>
        <dbReference type="ARBA" id="ARBA00012266"/>
    </source>
</evidence>
<dbReference type="InterPro" id="IPR015890">
    <property type="entry name" value="Chorismate_C"/>
</dbReference>
<keyword evidence="12 15" id="KW-0456">Lyase</keyword>
<comment type="similarity">
    <text evidence="3 15">Belongs to the anthranilate synthase component I family.</text>
</comment>
<dbReference type="PANTHER" id="PTHR11236:SF48">
    <property type="entry name" value="ISOCHORISMATE SYNTHASE MENF"/>
    <property type="match status" value="1"/>
</dbReference>
<dbReference type="InterPro" id="IPR019999">
    <property type="entry name" value="Anth_synth_I-like"/>
</dbReference>
<evidence type="ECO:0000256" key="8">
    <source>
        <dbReference type="ARBA" id="ARBA00022723"/>
    </source>
</evidence>
<keyword evidence="10 15" id="KW-0460">Magnesium</keyword>
<evidence type="ECO:0000259" key="17">
    <source>
        <dbReference type="Pfam" id="PF00425"/>
    </source>
</evidence>
<evidence type="ECO:0000259" key="18">
    <source>
        <dbReference type="Pfam" id="PF04715"/>
    </source>
</evidence>
<dbReference type="InterPro" id="IPR006805">
    <property type="entry name" value="Anth_synth_I_N"/>
</dbReference>
<evidence type="ECO:0000313" key="19">
    <source>
        <dbReference type="EMBL" id="RAQ98163.1"/>
    </source>
</evidence>
<feature type="region of interest" description="Disordered" evidence="16">
    <location>
        <begin position="330"/>
        <end position="351"/>
    </location>
</feature>
<evidence type="ECO:0000256" key="4">
    <source>
        <dbReference type="ARBA" id="ARBA00011575"/>
    </source>
</evidence>
<evidence type="ECO:0000256" key="1">
    <source>
        <dbReference type="ARBA" id="ARBA00001946"/>
    </source>
</evidence>
<evidence type="ECO:0000256" key="6">
    <source>
        <dbReference type="ARBA" id="ARBA00020653"/>
    </source>
</evidence>
<dbReference type="GO" id="GO:0046872">
    <property type="term" value="F:metal ion binding"/>
    <property type="evidence" value="ECO:0007669"/>
    <property type="project" value="UniProtKB-KW"/>
</dbReference>
<proteinExistence type="inferred from homology"/>
<dbReference type="PANTHER" id="PTHR11236">
    <property type="entry name" value="AMINOBENZOATE/ANTHRANILATE SYNTHASE"/>
    <property type="match status" value="1"/>
</dbReference>
<dbReference type="Proteomes" id="UP000248706">
    <property type="component" value="Unassembled WGS sequence"/>
</dbReference>